<dbReference type="InterPro" id="IPR052338">
    <property type="entry name" value="Transposase_5"/>
</dbReference>
<protein>
    <submittedName>
        <fullName evidence="3">Tc1-like transposase DDE domain-containing protein</fullName>
    </submittedName>
</protein>
<evidence type="ECO:0000313" key="3">
    <source>
        <dbReference type="WBParaSite" id="ACRNAN_scaffold17419.g29880.t1"/>
    </source>
</evidence>
<dbReference type="PANTHER" id="PTHR23022:SF135">
    <property type="entry name" value="SI:DKEY-77F5.3"/>
    <property type="match status" value="1"/>
</dbReference>
<accession>A0A914D1A6</accession>
<dbReference type="InterPro" id="IPR036397">
    <property type="entry name" value="RNaseH_sf"/>
</dbReference>
<dbReference type="GO" id="GO:0003676">
    <property type="term" value="F:nucleic acid binding"/>
    <property type="evidence" value="ECO:0007669"/>
    <property type="project" value="InterPro"/>
</dbReference>
<feature type="domain" description="Tc1-like transposase DDE" evidence="1">
    <location>
        <begin position="31"/>
        <end position="89"/>
    </location>
</feature>
<reference evidence="3" key="1">
    <citation type="submission" date="2022-11" db="UniProtKB">
        <authorList>
            <consortium name="WormBaseParasite"/>
        </authorList>
    </citation>
    <scope>IDENTIFICATION</scope>
</reference>
<dbReference type="Proteomes" id="UP000887540">
    <property type="component" value="Unplaced"/>
</dbReference>
<evidence type="ECO:0000259" key="1">
    <source>
        <dbReference type="Pfam" id="PF13358"/>
    </source>
</evidence>
<dbReference type="Pfam" id="PF13358">
    <property type="entry name" value="DDE_3"/>
    <property type="match status" value="1"/>
</dbReference>
<name>A0A914D1A6_9BILA</name>
<proteinExistence type="predicted"/>
<keyword evidence="2" id="KW-1185">Reference proteome</keyword>
<evidence type="ECO:0000313" key="2">
    <source>
        <dbReference type="Proteomes" id="UP000887540"/>
    </source>
</evidence>
<sequence>MTNEVYRDILKKNLLPYWKRNRAQFDAFQQDNDPKHTSKLVKNWFRHPRVNIPVMKWPSQSPDLNPIEHLWEVLKRRVHGRTFTNKTELFRTLQDEWNRIPVDMLRGLVDSMPRRMKAVIKSKGYPTKY</sequence>
<dbReference type="PANTHER" id="PTHR23022">
    <property type="entry name" value="TRANSPOSABLE ELEMENT-RELATED"/>
    <property type="match status" value="1"/>
</dbReference>
<dbReference type="InterPro" id="IPR038717">
    <property type="entry name" value="Tc1-like_DDE_dom"/>
</dbReference>
<dbReference type="WBParaSite" id="ACRNAN_scaffold17419.g29880.t1">
    <property type="protein sequence ID" value="ACRNAN_scaffold17419.g29880.t1"/>
    <property type="gene ID" value="ACRNAN_scaffold17419.g29880"/>
</dbReference>
<dbReference type="AlphaFoldDB" id="A0A914D1A6"/>
<organism evidence="2 3">
    <name type="scientific">Acrobeloides nanus</name>
    <dbReference type="NCBI Taxonomy" id="290746"/>
    <lineage>
        <taxon>Eukaryota</taxon>
        <taxon>Metazoa</taxon>
        <taxon>Ecdysozoa</taxon>
        <taxon>Nematoda</taxon>
        <taxon>Chromadorea</taxon>
        <taxon>Rhabditida</taxon>
        <taxon>Tylenchina</taxon>
        <taxon>Cephalobomorpha</taxon>
        <taxon>Cephaloboidea</taxon>
        <taxon>Cephalobidae</taxon>
        <taxon>Acrobeloides</taxon>
    </lineage>
</organism>
<dbReference type="Gene3D" id="3.30.420.10">
    <property type="entry name" value="Ribonuclease H-like superfamily/Ribonuclease H"/>
    <property type="match status" value="1"/>
</dbReference>